<protein>
    <recommendedName>
        <fullName evidence="1">Sulfatase-modifying factor enzyme-like domain-containing protein</fullName>
    </recommendedName>
</protein>
<dbReference type="InterPro" id="IPR051043">
    <property type="entry name" value="Sulfatase_Mod_Factor_Kinase"/>
</dbReference>
<dbReference type="InterPro" id="IPR042095">
    <property type="entry name" value="SUMF_sf"/>
</dbReference>
<evidence type="ECO:0000259" key="1">
    <source>
        <dbReference type="Pfam" id="PF03781"/>
    </source>
</evidence>
<dbReference type="Pfam" id="PF03781">
    <property type="entry name" value="FGE-sulfatase"/>
    <property type="match status" value="1"/>
</dbReference>
<reference evidence="3" key="1">
    <citation type="submission" date="2016-04" db="EMBL/GenBank/DDBJ databases">
        <authorList>
            <person name="Ray J."/>
            <person name="Price M."/>
            <person name="Deutschbauer A."/>
        </authorList>
    </citation>
    <scope>NUCLEOTIDE SEQUENCE [LARGE SCALE GENOMIC DNA]</scope>
    <source>
        <strain evidence="3">FW300-N2E2</strain>
    </source>
</reference>
<dbReference type="PANTHER" id="PTHR23150:SF19">
    <property type="entry name" value="FORMYLGLYCINE-GENERATING ENZYME"/>
    <property type="match status" value="1"/>
</dbReference>
<sequence>MGSNTHYPEEAQERKVAVDGFWIDRHEVTNAQFRAFVEATGYKTLAERGLDPKVFPGLPDQMYRPGSTVFESPRDLQVINLQWWHFIEGADWQHPSGPGSSIDNMDNHPVVQIAFEDAQAYAKWMNRALPTEAQFEYAAKGASSTTYPWGKSLHLGGKEMTNTWTGVFPFLNTATDGFIATAPVGCFPQNAYHLFDMVGNVWEWVMDDWTPYHSIEEEPHPEIDLEDSLSVQARTLLLGTIKGGSFLCSPSYCKRYRPSARHAQDRTMGTNHIGFRTVSLP</sequence>
<reference evidence="2 3" key="2">
    <citation type="journal article" date="2018" name="Nature">
        <title>Mutant phenotypes for thousands of bacterial genes of unknown function.</title>
        <authorList>
            <person name="Price M.N."/>
            <person name="Wetmore K.M."/>
            <person name="Waters R.J."/>
            <person name="Callaghan M."/>
            <person name="Ray J."/>
            <person name="Liu H."/>
            <person name="Kuehl J.V."/>
            <person name="Melnyk R.A."/>
            <person name="Lamson J.S."/>
            <person name="Suh Y."/>
            <person name="Carlson H.K."/>
            <person name="Esquivel Z."/>
            <person name="Sadeeshkumar H."/>
            <person name="Chakraborty R."/>
            <person name="Zane G.M."/>
            <person name="Rubin B.E."/>
            <person name="Wall J.D."/>
            <person name="Visel A."/>
            <person name="Bristow J."/>
            <person name="Blow M.J."/>
            <person name="Arkin A.P."/>
            <person name="Deutschbauer A.M."/>
        </authorList>
    </citation>
    <scope>NUCLEOTIDE SEQUENCE [LARGE SCALE GENOMIC DNA]</scope>
    <source>
        <strain evidence="2 3">FW300-N2E2</strain>
    </source>
</reference>
<dbReference type="PANTHER" id="PTHR23150">
    <property type="entry name" value="SULFATASE MODIFYING FACTOR 1, 2"/>
    <property type="match status" value="1"/>
</dbReference>
<dbReference type="Gene3D" id="3.90.1580.10">
    <property type="entry name" value="paralog of FGE (formylglycine-generating enzyme)"/>
    <property type="match status" value="1"/>
</dbReference>
<organism evidence="2 3">
    <name type="scientific">Pseudomonas fluorescens</name>
    <dbReference type="NCBI Taxonomy" id="294"/>
    <lineage>
        <taxon>Bacteria</taxon>
        <taxon>Pseudomonadati</taxon>
        <taxon>Pseudomonadota</taxon>
        <taxon>Gammaproteobacteria</taxon>
        <taxon>Pseudomonadales</taxon>
        <taxon>Pseudomonadaceae</taxon>
        <taxon>Pseudomonas</taxon>
    </lineage>
</organism>
<name>A0A161H9Z9_PSEFL</name>
<dbReference type="EMBL" id="CP015225">
    <property type="protein sequence ID" value="AMZ75297.1"/>
    <property type="molecule type" value="Genomic_DNA"/>
</dbReference>
<dbReference type="AlphaFoldDB" id="A0A161H9Z9"/>
<evidence type="ECO:0000313" key="2">
    <source>
        <dbReference type="EMBL" id="AMZ75297.1"/>
    </source>
</evidence>
<dbReference type="InterPro" id="IPR005532">
    <property type="entry name" value="SUMF_dom"/>
</dbReference>
<accession>A0A161H9Z9</accession>
<gene>
    <name evidence="2" type="ORF">TK06_09155</name>
</gene>
<dbReference type="GO" id="GO:0120147">
    <property type="term" value="F:formylglycine-generating oxidase activity"/>
    <property type="evidence" value="ECO:0007669"/>
    <property type="project" value="TreeGrafter"/>
</dbReference>
<dbReference type="Proteomes" id="UP000076083">
    <property type="component" value="Chromosome"/>
</dbReference>
<dbReference type="SUPFAM" id="SSF56436">
    <property type="entry name" value="C-type lectin-like"/>
    <property type="match status" value="1"/>
</dbReference>
<dbReference type="InterPro" id="IPR016187">
    <property type="entry name" value="CTDL_fold"/>
</dbReference>
<evidence type="ECO:0000313" key="3">
    <source>
        <dbReference type="Proteomes" id="UP000076083"/>
    </source>
</evidence>
<feature type="domain" description="Sulfatase-modifying factor enzyme-like" evidence="1">
    <location>
        <begin position="1"/>
        <end position="278"/>
    </location>
</feature>
<proteinExistence type="predicted"/>